<reference evidence="2 3" key="1">
    <citation type="journal article" date="2018" name="Int. J. Syst. Evol. Microbiol.">
        <title>Zhouia spongiae sp. nov., isolated from a marine sponge.</title>
        <authorList>
            <person name="Zhuang L."/>
            <person name="Lin B."/>
            <person name="Qin F."/>
            <person name="Luo L."/>
        </authorList>
    </citation>
    <scope>NUCLEOTIDE SEQUENCE [LARGE SCALE GENOMIC DNA]</scope>
    <source>
        <strain evidence="2 3">HN-Y44</strain>
    </source>
</reference>
<name>A0ABY3YQP8_9FLAO</name>
<dbReference type="EMBL" id="CP094326">
    <property type="protein sequence ID" value="UNZ00044.1"/>
    <property type="molecule type" value="Genomic_DNA"/>
</dbReference>
<dbReference type="RefSeq" id="WP_242938411.1">
    <property type="nucleotide sequence ID" value="NZ_CP094326.1"/>
</dbReference>
<dbReference type="InterPro" id="IPR011044">
    <property type="entry name" value="Quino_amine_DH_bsu"/>
</dbReference>
<keyword evidence="1" id="KW-0732">Signal</keyword>
<evidence type="ECO:0000256" key="1">
    <source>
        <dbReference type="SAM" id="SignalP"/>
    </source>
</evidence>
<evidence type="ECO:0000313" key="2">
    <source>
        <dbReference type="EMBL" id="UNZ00044.1"/>
    </source>
</evidence>
<dbReference type="SUPFAM" id="SSF50969">
    <property type="entry name" value="YVTN repeat-like/Quinoprotein amine dehydrogenase"/>
    <property type="match status" value="1"/>
</dbReference>
<accession>A0ABY3YQP8</accession>
<feature type="signal peptide" evidence="1">
    <location>
        <begin position="1"/>
        <end position="21"/>
    </location>
</feature>
<evidence type="ECO:0000313" key="3">
    <source>
        <dbReference type="Proteomes" id="UP000829476"/>
    </source>
</evidence>
<dbReference type="InterPro" id="IPR027829">
    <property type="entry name" value="DUF4625"/>
</dbReference>
<dbReference type="PROSITE" id="PS51257">
    <property type="entry name" value="PROKAR_LIPOPROTEIN"/>
    <property type="match status" value="1"/>
</dbReference>
<dbReference type="Pfam" id="PF15418">
    <property type="entry name" value="DUF4625"/>
    <property type="match status" value="1"/>
</dbReference>
<gene>
    <name evidence="2" type="ORF">MQE36_06765</name>
</gene>
<keyword evidence="3" id="KW-1185">Reference proteome</keyword>
<proteinExistence type="predicted"/>
<feature type="chain" id="PRO_5045110238" evidence="1">
    <location>
        <begin position="22"/>
        <end position="530"/>
    </location>
</feature>
<protein>
    <submittedName>
        <fullName evidence="2">DUF4625 domain-containing protein</fullName>
    </submittedName>
</protein>
<organism evidence="2 3">
    <name type="scientific">Zhouia spongiae</name>
    <dbReference type="NCBI Taxonomy" id="2202721"/>
    <lineage>
        <taxon>Bacteria</taxon>
        <taxon>Pseudomonadati</taxon>
        <taxon>Bacteroidota</taxon>
        <taxon>Flavobacteriia</taxon>
        <taxon>Flavobacteriales</taxon>
        <taxon>Flavobacteriaceae</taxon>
        <taxon>Zhouia</taxon>
    </lineage>
</organism>
<sequence>MKKKVLNGVFFLLYVCVTALSSCETKDDDVINTLARPDIDLKELGSGHDSPNDKMGYIGRDIHVEAEIVAEGSIEQIELVIKQTDGSYMFNKVYTDEQYVGKLNTVFHKHLDIPAESVEGNYQFYFIVTDKLGQSTEVKSELTLKDYGTDAPEPEVKEYEGVKLIVTYIHNNSIDLREPFSDRNDVLQASSVNSKISTDIRYFVANIALYSESHLDFVFTGLDLHFDHFHTYQPEVRSSIEAHLATETYWRMHTAASFQKGTGDIIYTGAENVLNGVSPVVIKGVSAPHEGMAVALGSQYFAVTDTETNEDTPSIIKVVKSDNTVVKQFTNYKKISGFANFRIDYIDQAVFATDKNLLTLNIGYSTDYKLIEGTIPNPMSFGEEPFDELHNVKDLTKTSVLGIKKNQGVYNIDLKTRQIDQLLSLTNIELVVFDFEDKFCYILTSDGILTAYNTNDFSKINDVRFRLKNGKIPRIVASRKFVYVAYEGDKSIMRFGVPDLIQYKSIHVNDEISDIGLAGNLEEVMINNHK</sequence>
<dbReference type="Proteomes" id="UP000829476">
    <property type="component" value="Chromosome"/>
</dbReference>